<comment type="caution">
    <text evidence="10">The sequence shown here is derived from an EMBL/GenBank/DDBJ whole genome shotgun (WGS) entry which is preliminary data.</text>
</comment>
<feature type="transmembrane region" description="Helical" evidence="8">
    <location>
        <begin position="605"/>
        <end position="624"/>
    </location>
</feature>
<dbReference type="RefSeq" id="WP_303493587.1">
    <property type="nucleotide sequence ID" value="NZ_JAUOPB010000013.1"/>
</dbReference>
<dbReference type="InterPro" id="IPR036938">
    <property type="entry name" value="PAP2/HPO_sf"/>
</dbReference>
<evidence type="ECO:0000256" key="5">
    <source>
        <dbReference type="ARBA" id="ARBA00022692"/>
    </source>
</evidence>
<dbReference type="GO" id="GO:0016763">
    <property type="term" value="F:pentosyltransferase activity"/>
    <property type="evidence" value="ECO:0007669"/>
    <property type="project" value="TreeGrafter"/>
</dbReference>
<proteinExistence type="predicted"/>
<dbReference type="Pfam" id="PF13231">
    <property type="entry name" value="PMT_2"/>
    <property type="match status" value="1"/>
</dbReference>
<keyword evidence="7 8" id="KW-0472">Membrane</keyword>
<evidence type="ECO:0000256" key="8">
    <source>
        <dbReference type="SAM" id="Phobius"/>
    </source>
</evidence>
<dbReference type="Pfam" id="PF01569">
    <property type="entry name" value="PAP2"/>
    <property type="match status" value="1"/>
</dbReference>
<feature type="transmembrane region" description="Helical" evidence="8">
    <location>
        <begin position="352"/>
        <end position="385"/>
    </location>
</feature>
<evidence type="ECO:0000256" key="2">
    <source>
        <dbReference type="ARBA" id="ARBA00022475"/>
    </source>
</evidence>
<evidence type="ECO:0000256" key="6">
    <source>
        <dbReference type="ARBA" id="ARBA00022989"/>
    </source>
</evidence>
<keyword evidence="6 8" id="KW-1133">Transmembrane helix</keyword>
<evidence type="ECO:0000256" key="1">
    <source>
        <dbReference type="ARBA" id="ARBA00004651"/>
    </source>
</evidence>
<feature type="transmembrane region" description="Helical" evidence="8">
    <location>
        <begin position="208"/>
        <end position="226"/>
    </location>
</feature>
<evidence type="ECO:0000256" key="4">
    <source>
        <dbReference type="ARBA" id="ARBA00022679"/>
    </source>
</evidence>
<feature type="transmembrane region" description="Helical" evidence="8">
    <location>
        <begin position="574"/>
        <end position="593"/>
    </location>
</feature>
<keyword evidence="3 10" id="KW-0328">Glycosyltransferase</keyword>
<gene>
    <name evidence="10" type="ORF">Q4521_16830</name>
</gene>
<feature type="transmembrane region" description="Helical" evidence="8">
    <location>
        <begin position="110"/>
        <end position="128"/>
    </location>
</feature>
<dbReference type="PANTHER" id="PTHR33908:SF11">
    <property type="entry name" value="MEMBRANE PROTEIN"/>
    <property type="match status" value="1"/>
</dbReference>
<keyword evidence="4 10" id="KW-0808">Transferase</keyword>
<dbReference type="AlphaFoldDB" id="A0AAW7XC95"/>
<evidence type="ECO:0000313" key="10">
    <source>
        <dbReference type="EMBL" id="MDO6424153.1"/>
    </source>
</evidence>
<evidence type="ECO:0000256" key="3">
    <source>
        <dbReference type="ARBA" id="ARBA00022676"/>
    </source>
</evidence>
<accession>A0AAW7XC95</accession>
<dbReference type="GO" id="GO:0005886">
    <property type="term" value="C:plasma membrane"/>
    <property type="evidence" value="ECO:0007669"/>
    <property type="project" value="UniProtKB-SubCell"/>
</dbReference>
<organism evidence="10 11">
    <name type="scientific">Saccharophagus degradans</name>
    <dbReference type="NCBI Taxonomy" id="86304"/>
    <lineage>
        <taxon>Bacteria</taxon>
        <taxon>Pseudomonadati</taxon>
        <taxon>Pseudomonadota</taxon>
        <taxon>Gammaproteobacteria</taxon>
        <taxon>Cellvibrionales</taxon>
        <taxon>Cellvibrionaceae</taxon>
        <taxon>Saccharophagus</taxon>
    </lineage>
</organism>
<feature type="transmembrane region" description="Helical" evidence="8">
    <location>
        <begin position="397"/>
        <end position="419"/>
    </location>
</feature>
<dbReference type="SMART" id="SM00014">
    <property type="entry name" value="acidPPc"/>
    <property type="match status" value="1"/>
</dbReference>
<feature type="transmembrane region" description="Helical" evidence="8">
    <location>
        <begin position="492"/>
        <end position="510"/>
    </location>
</feature>
<dbReference type="InterPro" id="IPR000326">
    <property type="entry name" value="PAP2/HPO"/>
</dbReference>
<evidence type="ECO:0000259" key="9">
    <source>
        <dbReference type="SMART" id="SM00014"/>
    </source>
</evidence>
<dbReference type="PANTHER" id="PTHR33908">
    <property type="entry name" value="MANNOSYLTRANSFERASE YKCB-RELATED"/>
    <property type="match status" value="1"/>
</dbReference>
<feature type="transmembrane region" description="Helical" evidence="8">
    <location>
        <begin position="304"/>
        <end position="322"/>
    </location>
</feature>
<feature type="transmembrane region" description="Helical" evidence="8">
    <location>
        <begin position="158"/>
        <end position="177"/>
    </location>
</feature>
<dbReference type="Proteomes" id="UP001169760">
    <property type="component" value="Unassembled WGS sequence"/>
</dbReference>
<dbReference type="InterPro" id="IPR050297">
    <property type="entry name" value="LipidA_mod_glycosyltrf_83"/>
</dbReference>
<keyword evidence="5 8" id="KW-0812">Transmembrane</keyword>
<evidence type="ECO:0000313" key="11">
    <source>
        <dbReference type="Proteomes" id="UP001169760"/>
    </source>
</evidence>
<feature type="transmembrane region" description="Helical" evidence="8">
    <location>
        <begin position="636"/>
        <end position="654"/>
    </location>
</feature>
<evidence type="ECO:0000256" key="7">
    <source>
        <dbReference type="ARBA" id="ARBA00023136"/>
    </source>
</evidence>
<comment type="subcellular location">
    <subcellularLocation>
        <location evidence="1">Cell membrane</location>
        <topology evidence="1">Multi-pass membrane protein</topology>
    </subcellularLocation>
</comment>
<feature type="transmembrane region" description="Helical" evidence="8">
    <location>
        <begin position="238"/>
        <end position="255"/>
    </location>
</feature>
<feature type="domain" description="Phosphatidic acid phosphatase type 2/haloperoxidase" evidence="9">
    <location>
        <begin position="112"/>
        <end position="223"/>
    </location>
</feature>
<name>A0AAW7XC95_9GAMM</name>
<dbReference type="EC" id="2.4.-.-" evidence="10"/>
<keyword evidence="2" id="KW-1003">Cell membrane</keyword>
<feature type="transmembrane region" description="Helical" evidence="8">
    <location>
        <begin position="261"/>
        <end position="278"/>
    </location>
</feature>
<dbReference type="Gene3D" id="1.20.144.10">
    <property type="entry name" value="Phosphatidic acid phosphatase type 2/haloperoxidase"/>
    <property type="match status" value="1"/>
</dbReference>
<feature type="transmembrane region" description="Helical" evidence="8">
    <location>
        <begin position="41"/>
        <end position="62"/>
    </location>
</feature>
<feature type="transmembrane region" description="Helical" evidence="8">
    <location>
        <begin position="425"/>
        <end position="442"/>
    </location>
</feature>
<dbReference type="EMBL" id="JAUOPB010000013">
    <property type="protein sequence ID" value="MDO6424153.1"/>
    <property type="molecule type" value="Genomic_DNA"/>
</dbReference>
<dbReference type="SUPFAM" id="SSF48317">
    <property type="entry name" value="Acid phosphatase/Vanadium-dependent haloperoxidase"/>
    <property type="match status" value="1"/>
</dbReference>
<feature type="transmembrane region" description="Helical" evidence="8">
    <location>
        <begin position="463"/>
        <end position="480"/>
    </location>
</feature>
<dbReference type="CDD" id="cd01610">
    <property type="entry name" value="PAP2_like"/>
    <property type="match status" value="1"/>
</dbReference>
<feature type="transmembrane region" description="Helical" evidence="8">
    <location>
        <begin position="531"/>
        <end position="554"/>
    </location>
</feature>
<dbReference type="InterPro" id="IPR038731">
    <property type="entry name" value="RgtA/B/C-like"/>
</dbReference>
<sequence length="812" mass="89369">MTNNSALSITTIRTSLCAAWQNYQALIASARIAQPVGFSKAHSLVAGLALVLFAIAAIVYFTNGHHAGFLAINNWGRFIPPFVLQLITVWGDGVFVLCLALLFLPRNIQAHWGIFLAAIIGGIVSNVSKDYFDALRPPAVFTTDLFNLVGKGYTNHSFPSGHSLTAFLAATLFFHYLNGVKMRWLFFVAAACAALSRVLVGVHWPVDTLVGSGLGILCALVGIYIANKTPRAINKYSHGFILLLLVTACVLLLVEKNDYRLTLPVLYVAAIVTLWRTFKHYIACPGAKALAANNIKLSNTSASVWFYSLLGLLTVYRLAVIFQPHLGLFYDEAYYYHWALNPDFGYYSKPPMVAWAIIISTSILGDSIFAVKSMAAILYAGAAIFIYKTAQKLVDSWAGLIAGIIFLCIPMVGFNSVFITTDAPMFFFWSAALYAFFIALETNKLSHWVLLGLATGAGMLSKYTMGALPLGLFLFLLFNANTRPRLLTTGPWAAAIVAGCVFGLNIYWNMTNGWVALHHTQEISQASENTVSFSSLFIFLATQLLIFGPVWSYLGLRLWLGKANATPVIKTEHWQALVFATFTILVAISLQAFISRAFANWAGPWMIGGSLLVAVLCRANQLQYQASSGNALSKTWLARGAVAHLLLLSAFFHFPQMLNALDITPSKKNDPYHRVAGWNELGVKLKPILAQYPSAKLASESRDILAYLGYYAAPGSFEFARWNPNPNNIRDYYDLKVNLREWQGPGFSSQQFIFATRAPLPQETANSFNKVTKLTEINAAPYADMPMKVYVYLLVGFNGYPASAQSEVDNAN</sequence>
<feature type="transmembrane region" description="Helical" evidence="8">
    <location>
        <begin position="184"/>
        <end position="202"/>
    </location>
</feature>
<feature type="transmembrane region" description="Helical" evidence="8">
    <location>
        <begin position="82"/>
        <end position="103"/>
    </location>
</feature>
<dbReference type="GO" id="GO:0009103">
    <property type="term" value="P:lipopolysaccharide biosynthetic process"/>
    <property type="evidence" value="ECO:0007669"/>
    <property type="project" value="UniProtKB-ARBA"/>
</dbReference>
<reference evidence="10" key="1">
    <citation type="submission" date="2023-07" db="EMBL/GenBank/DDBJ databases">
        <title>Genome content predicts the carbon catabolic preferences of heterotrophic bacteria.</title>
        <authorList>
            <person name="Gralka M."/>
        </authorList>
    </citation>
    <scope>NUCLEOTIDE SEQUENCE</scope>
    <source>
        <strain evidence="10">I3M17_2</strain>
    </source>
</reference>
<protein>
    <submittedName>
        <fullName evidence="10">Glycosyltransferase family 39 protein</fullName>
        <ecNumber evidence="10">2.4.-.-</ecNumber>
    </submittedName>
</protein>